<proteinExistence type="predicted"/>
<comment type="caution">
    <text evidence="1">The sequence shown here is derived from an EMBL/GenBank/DDBJ whole genome shotgun (WGS) entry which is preliminary data.</text>
</comment>
<organism evidence="1 2">
    <name type="scientific">Sulfitobacter sediminis</name>
    <dbReference type="NCBI Taxonomy" id="3234186"/>
    <lineage>
        <taxon>Bacteria</taxon>
        <taxon>Pseudomonadati</taxon>
        <taxon>Pseudomonadota</taxon>
        <taxon>Alphaproteobacteria</taxon>
        <taxon>Rhodobacterales</taxon>
        <taxon>Roseobacteraceae</taxon>
        <taxon>Sulfitobacter</taxon>
    </lineage>
</organism>
<gene>
    <name evidence="1" type="ORF">AB2B41_16075</name>
</gene>
<reference evidence="1 2" key="1">
    <citation type="submission" date="2024-07" db="EMBL/GenBank/DDBJ databases">
        <title>Marimonas sp.nov., isolated from tidal-flat sediment.</title>
        <authorList>
            <person name="Jayan J.N."/>
            <person name="Lee S.S."/>
        </authorList>
    </citation>
    <scope>NUCLEOTIDE SEQUENCE [LARGE SCALE GENOMIC DNA]</scope>
    <source>
        <strain evidence="1 2">MJW-29</strain>
    </source>
</reference>
<dbReference type="InterPro" id="IPR036291">
    <property type="entry name" value="NAD(P)-bd_dom_sf"/>
</dbReference>
<dbReference type="Gene3D" id="3.40.50.720">
    <property type="entry name" value="NAD(P)-binding Rossmann-like Domain"/>
    <property type="match status" value="1"/>
</dbReference>
<dbReference type="PANTHER" id="PTHR44147">
    <property type="entry name" value="DEHYDROGENASE/REDUCTASE SDR FAMILY MEMBER 1"/>
    <property type="match status" value="1"/>
</dbReference>
<dbReference type="PANTHER" id="PTHR44147:SF2">
    <property type="entry name" value="DEHYDROGENASE_REDUCTASE SDR FAMILY MEMBER 1"/>
    <property type="match status" value="1"/>
</dbReference>
<dbReference type="Pfam" id="PF00106">
    <property type="entry name" value="adh_short"/>
    <property type="match status" value="1"/>
</dbReference>
<evidence type="ECO:0000313" key="1">
    <source>
        <dbReference type="EMBL" id="MEW9921131.1"/>
    </source>
</evidence>
<dbReference type="RefSeq" id="WP_367878834.1">
    <property type="nucleotide sequence ID" value="NZ_JBFNXX010000013.1"/>
</dbReference>
<dbReference type="InterPro" id="IPR002347">
    <property type="entry name" value="SDR_fam"/>
</dbReference>
<name>A0ABV3RQE1_9RHOB</name>
<sequence length="306" mass="32472">MGLLDGKTALVTGTSRGIGRGIAVELAREGAAVAVAARTVSPDSPARVDGDGVQVSGSLDDLVAQIVDEGGQAVAFPCDLSQADQITALADAVKDRFGRIDILVNSGMPQHTMTGRFWELPAEVYEGQMTIGPRSYFLAARACVPMMIEQRGGVVVNISSPGSCIDFYGAAYSVARAASDRMVQAFATDLDGTGVRAYSLWPSYIRTERLVMAAEGQPAGFDVPEGFDPATGANSPEMVGRGIAQLAADEKDKIGRNGKVVTLAELSEYYGFSDTDGRPAIRHMFIDPMLENFGHVFPLVFEKIAK</sequence>
<dbReference type="Proteomes" id="UP001556098">
    <property type="component" value="Unassembled WGS sequence"/>
</dbReference>
<dbReference type="SUPFAM" id="SSF51735">
    <property type="entry name" value="NAD(P)-binding Rossmann-fold domains"/>
    <property type="match status" value="1"/>
</dbReference>
<protein>
    <submittedName>
        <fullName evidence="1">SDR family NAD(P)-dependent oxidoreductase</fullName>
    </submittedName>
</protein>
<accession>A0ABV3RQE1</accession>
<dbReference type="EMBL" id="JBFNXX010000013">
    <property type="protein sequence ID" value="MEW9921131.1"/>
    <property type="molecule type" value="Genomic_DNA"/>
</dbReference>
<dbReference type="PRINTS" id="PR00081">
    <property type="entry name" value="GDHRDH"/>
</dbReference>
<dbReference type="Pfam" id="PF13561">
    <property type="entry name" value="adh_short_C2"/>
    <property type="match status" value="1"/>
</dbReference>
<evidence type="ECO:0000313" key="2">
    <source>
        <dbReference type="Proteomes" id="UP001556098"/>
    </source>
</evidence>
<keyword evidence="2" id="KW-1185">Reference proteome</keyword>